<dbReference type="PROSITE" id="PS50893">
    <property type="entry name" value="ABC_TRANSPORTER_2"/>
    <property type="match status" value="1"/>
</dbReference>
<evidence type="ECO:0000259" key="5">
    <source>
        <dbReference type="PROSITE" id="PS50893"/>
    </source>
</evidence>
<reference evidence="6" key="1">
    <citation type="submission" date="2018-06" db="EMBL/GenBank/DDBJ databases">
        <authorList>
            <person name="Zhirakovskaya E."/>
        </authorList>
    </citation>
    <scope>NUCLEOTIDE SEQUENCE</scope>
</reference>
<keyword evidence="6" id="KW-0378">Hydrolase</keyword>
<dbReference type="InterPro" id="IPR003439">
    <property type="entry name" value="ABC_transporter-like_ATP-bd"/>
</dbReference>
<dbReference type="EMBL" id="UOGC01000050">
    <property type="protein sequence ID" value="VAX17340.1"/>
    <property type="molecule type" value="Genomic_DNA"/>
</dbReference>
<dbReference type="GO" id="GO:0016020">
    <property type="term" value="C:membrane"/>
    <property type="evidence" value="ECO:0007669"/>
    <property type="project" value="InterPro"/>
</dbReference>
<comment type="similarity">
    <text evidence="1">Belongs to the ABC transporter superfamily.</text>
</comment>
<evidence type="ECO:0000256" key="3">
    <source>
        <dbReference type="ARBA" id="ARBA00022741"/>
    </source>
</evidence>
<keyword evidence="2" id="KW-0813">Transport</keyword>
<evidence type="ECO:0000256" key="1">
    <source>
        <dbReference type="ARBA" id="ARBA00005417"/>
    </source>
</evidence>
<dbReference type="InterPro" id="IPR027417">
    <property type="entry name" value="P-loop_NTPase"/>
</dbReference>
<dbReference type="GO" id="GO:0005524">
    <property type="term" value="F:ATP binding"/>
    <property type="evidence" value="ECO:0007669"/>
    <property type="project" value="UniProtKB-KW"/>
</dbReference>
<dbReference type="GO" id="GO:0140359">
    <property type="term" value="F:ABC-type transporter activity"/>
    <property type="evidence" value="ECO:0007669"/>
    <property type="project" value="InterPro"/>
</dbReference>
<protein>
    <submittedName>
        <fullName evidence="6">Teichoic acid export ATP-binding protein TagH</fullName>
        <ecNumber evidence="6">3.6.3.40</ecNumber>
    </submittedName>
</protein>
<dbReference type="SMART" id="SM00382">
    <property type="entry name" value="AAA"/>
    <property type="match status" value="1"/>
</dbReference>
<evidence type="ECO:0000256" key="2">
    <source>
        <dbReference type="ARBA" id="ARBA00022448"/>
    </source>
</evidence>
<proteinExistence type="inferred from homology"/>
<dbReference type="Gene3D" id="2.70.50.60">
    <property type="entry name" value="abc- transporter (atp binding component) like domain"/>
    <property type="match status" value="1"/>
</dbReference>
<dbReference type="SUPFAM" id="SSF52540">
    <property type="entry name" value="P-loop containing nucleoside triphosphate hydrolases"/>
    <property type="match status" value="1"/>
</dbReference>
<dbReference type="Pfam" id="PF14524">
    <property type="entry name" value="Wzt_C"/>
    <property type="match status" value="1"/>
</dbReference>
<dbReference type="AlphaFoldDB" id="A0A3B1C396"/>
<dbReference type="EC" id="3.6.3.40" evidence="6"/>
<dbReference type="PANTHER" id="PTHR46743:SF2">
    <property type="entry name" value="TEICHOIC ACIDS EXPORT ATP-BINDING PROTEIN TAGH"/>
    <property type="match status" value="1"/>
</dbReference>
<dbReference type="InterPro" id="IPR003593">
    <property type="entry name" value="AAA+_ATPase"/>
</dbReference>
<keyword evidence="3" id="KW-0547">Nucleotide-binding</keyword>
<dbReference type="GO" id="GO:0016887">
    <property type="term" value="F:ATP hydrolysis activity"/>
    <property type="evidence" value="ECO:0007669"/>
    <property type="project" value="InterPro"/>
</dbReference>
<feature type="domain" description="ABC transporter" evidence="5">
    <location>
        <begin position="35"/>
        <end position="254"/>
    </location>
</feature>
<organism evidence="6">
    <name type="scientific">hydrothermal vent metagenome</name>
    <dbReference type="NCBI Taxonomy" id="652676"/>
    <lineage>
        <taxon>unclassified sequences</taxon>
        <taxon>metagenomes</taxon>
        <taxon>ecological metagenomes</taxon>
    </lineage>
</organism>
<evidence type="ECO:0000313" key="6">
    <source>
        <dbReference type="EMBL" id="VAX17340.1"/>
    </source>
</evidence>
<dbReference type="InterPro" id="IPR050683">
    <property type="entry name" value="Bact_Polysacc_Export_ATP-bd"/>
</dbReference>
<gene>
    <name evidence="6" type="ORF">MNBD_NITROSPINAE01-1018</name>
</gene>
<name>A0A3B1C396_9ZZZZ</name>
<dbReference type="CDD" id="cd10147">
    <property type="entry name" value="Wzt_C-like"/>
    <property type="match status" value="1"/>
</dbReference>
<dbReference type="PANTHER" id="PTHR46743">
    <property type="entry name" value="TEICHOIC ACIDS EXPORT ATP-BINDING PROTEIN TAGH"/>
    <property type="match status" value="1"/>
</dbReference>
<evidence type="ECO:0000256" key="4">
    <source>
        <dbReference type="ARBA" id="ARBA00022840"/>
    </source>
</evidence>
<accession>A0A3B1C396</accession>
<dbReference type="Gene3D" id="3.40.50.300">
    <property type="entry name" value="P-loop containing nucleotide triphosphate hydrolases"/>
    <property type="match status" value="1"/>
</dbReference>
<dbReference type="InterPro" id="IPR017871">
    <property type="entry name" value="ABC_transporter-like_CS"/>
</dbReference>
<dbReference type="InterPro" id="IPR029439">
    <property type="entry name" value="Wzt_C"/>
</dbReference>
<keyword evidence="4 6" id="KW-0067">ATP-binding</keyword>
<dbReference type="Pfam" id="PF00005">
    <property type="entry name" value="ABC_tran"/>
    <property type="match status" value="1"/>
</dbReference>
<sequence length="424" mass="46444">MNVISLSGICKKFKKVTLRKNYGTIKSYFLGGLTGGRTSLEDKEQTFEALRDITLAIPKGSTWGLIGKNGSGKSTLLKLIAGIYSPDSGSVEVNGKVSALIELGAGFHPDFSGRENIFINASILGFSRREIENRFDEIVAFAELEGFIDNPVRTYSSGMFMRLGFSIAVHVDPDILLVDEVLAVGDEAFSNKCYDKMESFRNAGKTIVLVSHSLGDIEKWCDGVAWLEDGIVQENGKPVRVIDAYLANVAETENVAMLEDKSMVAGGNGNAESNRWGDLTVGISKVVLRDDTGEERYVFQTGQSVLVEINYKAKERVEEPVFGIGIFKHDGTHCYGSNTDIEDIEIESIEGDGSISICFNGLNLVDGSYRISAAVHAKDGHSYDYHDQMYEFSVRSKIKDVGVFRPAHTWTLNGETPNIAGRVS</sequence>
<dbReference type="CDD" id="cd03220">
    <property type="entry name" value="ABC_KpsT_Wzt"/>
    <property type="match status" value="1"/>
</dbReference>
<dbReference type="PROSITE" id="PS00211">
    <property type="entry name" value="ABC_TRANSPORTER_1"/>
    <property type="match status" value="1"/>
</dbReference>
<dbReference type="InterPro" id="IPR015860">
    <property type="entry name" value="ABC_transpr_TagH-like"/>
</dbReference>